<dbReference type="OrthoDB" id="4225201at2759"/>
<dbReference type="GeneID" id="54479403"/>
<evidence type="ECO:0000256" key="1">
    <source>
        <dbReference type="SAM" id="Coils"/>
    </source>
</evidence>
<evidence type="ECO:0000313" key="5">
    <source>
        <dbReference type="Proteomes" id="UP000799767"/>
    </source>
</evidence>
<feature type="region of interest" description="Disordered" evidence="2">
    <location>
        <begin position="534"/>
        <end position="578"/>
    </location>
</feature>
<name>A0A6A6PKG9_9PEZI</name>
<protein>
    <submittedName>
        <fullName evidence="4">Uncharacterized protein</fullName>
    </submittedName>
</protein>
<organism evidence="4 5">
    <name type="scientific">Neohortaea acidophila</name>
    <dbReference type="NCBI Taxonomy" id="245834"/>
    <lineage>
        <taxon>Eukaryota</taxon>
        <taxon>Fungi</taxon>
        <taxon>Dikarya</taxon>
        <taxon>Ascomycota</taxon>
        <taxon>Pezizomycotina</taxon>
        <taxon>Dothideomycetes</taxon>
        <taxon>Dothideomycetidae</taxon>
        <taxon>Mycosphaerellales</taxon>
        <taxon>Teratosphaeriaceae</taxon>
        <taxon>Neohortaea</taxon>
    </lineage>
</organism>
<gene>
    <name evidence="4" type="ORF">BDY17DRAFT_45392</name>
</gene>
<dbReference type="EMBL" id="MU001641">
    <property type="protein sequence ID" value="KAF2479767.1"/>
    <property type="molecule type" value="Genomic_DNA"/>
</dbReference>
<evidence type="ECO:0000256" key="2">
    <source>
        <dbReference type="SAM" id="MobiDB-lite"/>
    </source>
</evidence>
<feature type="signal peptide" evidence="3">
    <location>
        <begin position="1"/>
        <end position="16"/>
    </location>
</feature>
<dbReference type="AlphaFoldDB" id="A0A6A6PKG9"/>
<evidence type="ECO:0000313" key="4">
    <source>
        <dbReference type="EMBL" id="KAF2479767.1"/>
    </source>
</evidence>
<keyword evidence="5" id="KW-1185">Reference proteome</keyword>
<feature type="chain" id="PRO_5025475109" evidence="3">
    <location>
        <begin position="17"/>
        <end position="590"/>
    </location>
</feature>
<keyword evidence="3" id="KW-0732">Signal</keyword>
<dbReference type="Proteomes" id="UP000799767">
    <property type="component" value="Unassembled WGS sequence"/>
</dbReference>
<reference evidence="4" key="1">
    <citation type="journal article" date="2020" name="Stud. Mycol.">
        <title>101 Dothideomycetes genomes: a test case for predicting lifestyles and emergence of pathogens.</title>
        <authorList>
            <person name="Haridas S."/>
            <person name="Albert R."/>
            <person name="Binder M."/>
            <person name="Bloem J."/>
            <person name="Labutti K."/>
            <person name="Salamov A."/>
            <person name="Andreopoulos B."/>
            <person name="Baker S."/>
            <person name="Barry K."/>
            <person name="Bills G."/>
            <person name="Bluhm B."/>
            <person name="Cannon C."/>
            <person name="Castanera R."/>
            <person name="Culley D."/>
            <person name="Daum C."/>
            <person name="Ezra D."/>
            <person name="Gonzalez J."/>
            <person name="Henrissat B."/>
            <person name="Kuo A."/>
            <person name="Liang C."/>
            <person name="Lipzen A."/>
            <person name="Lutzoni F."/>
            <person name="Magnuson J."/>
            <person name="Mondo S."/>
            <person name="Nolan M."/>
            <person name="Ohm R."/>
            <person name="Pangilinan J."/>
            <person name="Park H.-J."/>
            <person name="Ramirez L."/>
            <person name="Alfaro M."/>
            <person name="Sun H."/>
            <person name="Tritt A."/>
            <person name="Yoshinaga Y."/>
            <person name="Zwiers L.-H."/>
            <person name="Turgeon B."/>
            <person name="Goodwin S."/>
            <person name="Spatafora J."/>
            <person name="Crous P."/>
            <person name="Grigoriev I."/>
        </authorList>
    </citation>
    <scope>NUCLEOTIDE SEQUENCE</scope>
    <source>
        <strain evidence="4">CBS 113389</strain>
    </source>
</reference>
<sequence length="590" mass="65602">MRLLLSAALHLATCLALPIGYTASVGDREEPQQQQNSIDVIKYSHDSAFVDFSIPSPSRNNPSRPDESWRFQLHFPPARDNSTLTISLNDQLFPLGEGPLSTTLASSVNTSSNSGLVRLIDYTLSTNFTSSVGPGDTSPFYVAVQGSSALPLAFTVIMQSDLETPRLLALYSDSASDMIRFDDHSDSYSVSDNARAEDSSSTFDLANELESLRLLEDEASDIQRQITAKKQTISTRMRDNRNNMCLKHLVAECEGVLCAARVVAQRICDKMNINVDPAFGFTAMSFPSDRPLLRASMTNRHTSQRPSYRQHQQSIGLNPLNATSGFQRLETIPEVDPTHFEDSPNPVIHVLQALAGLLGLTALWVLIKSKCTSARTKVERAADREERRNRRTYRRAARRAIMRQRWDDLVRAVSCFRAPKNEPRFEDYEEKRALILQDAFLEQEADHAEKADIMEAEIRELRHAHDIVASLVIGDDLPAPHHDPAPPLVPLPYALSRVSTQYTLPSYTSETLPDYASRISRERRLSGFTIGSFTPSTSSAEEESKGLSRAASCSAVGRPSRSENSGSSVIDISTRPSGETIRTERPWVYL</sequence>
<accession>A0A6A6PKG9</accession>
<evidence type="ECO:0000256" key="3">
    <source>
        <dbReference type="SAM" id="SignalP"/>
    </source>
</evidence>
<dbReference type="RefSeq" id="XP_033586337.1">
    <property type="nucleotide sequence ID" value="XM_033738401.1"/>
</dbReference>
<proteinExistence type="predicted"/>
<feature type="compositionally biased region" description="Polar residues" evidence="2">
    <location>
        <begin position="562"/>
        <end position="577"/>
    </location>
</feature>
<keyword evidence="1" id="KW-0175">Coiled coil</keyword>
<feature type="coiled-coil region" evidence="1">
    <location>
        <begin position="205"/>
        <end position="232"/>
    </location>
</feature>